<keyword evidence="10" id="KW-1185">Reference proteome</keyword>
<proteinExistence type="predicted"/>
<evidence type="ECO:0000313" key="9">
    <source>
        <dbReference type="EMBL" id="KYB25915.1"/>
    </source>
</evidence>
<accession>A0A139WDI4</accession>
<keyword evidence="7" id="KW-0325">Glycoprotein</keyword>
<keyword evidence="5" id="KW-1133">Transmembrane helix</keyword>
<dbReference type="GO" id="GO:0032222">
    <property type="term" value="P:regulation of synaptic transmission, cholinergic"/>
    <property type="evidence" value="ECO:0007669"/>
    <property type="project" value="InterPro"/>
</dbReference>
<protein>
    <submittedName>
        <fullName evidence="9">Uncharacterized protein</fullName>
    </submittedName>
</protein>
<reference evidence="9 10" key="1">
    <citation type="journal article" date="2008" name="Nature">
        <title>The genome of the model beetle and pest Tribolium castaneum.</title>
        <authorList>
            <consortium name="Tribolium Genome Sequencing Consortium"/>
            <person name="Richards S."/>
            <person name="Gibbs R.A."/>
            <person name="Weinstock G.M."/>
            <person name="Brown S.J."/>
            <person name="Denell R."/>
            <person name="Beeman R.W."/>
            <person name="Gibbs R."/>
            <person name="Beeman R.W."/>
            <person name="Brown S.J."/>
            <person name="Bucher G."/>
            <person name="Friedrich M."/>
            <person name="Grimmelikhuijzen C.J."/>
            <person name="Klingler M."/>
            <person name="Lorenzen M."/>
            <person name="Richards S."/>
            <person name="Roth S."/>
            <person name="Schroder R."/>
            <person name="Tautz D."/>
            <person name="Zdobnov E.M."/>
            <person name="Muzny D."/>
            <person name="Gibbs R.A."/>
            <person name="Weinstock G.M."/>
            <person name="Attaway T."/>
            <person name="Bell S."/>
            <person name="Buhay C.J."/>
            <person name="Chandrabose M.N."/>
            <person name="Chavez D."/>
            <person name="Clerk-Blankenburg K.P."/>
            <person name="Cree A."/>
            <person name="Dao M."/>
            <person name="Davis C."/>
            <person name="Chacko J."/>
            <person name="Dinh H."/>
            <person name="Dugan-Rocha S."/>
            <person name="Fowler G."/>
            <person name="Garner T.T."/>
            <person name="Garnes J."/>
            <person name="Gnirke A."/>
            <person name="Hawes A."/>
            <person name="Hernandez J."/>
            <person name="Hines S."/>
            <person name="Holder M."/>
            <person name="Hume J."/>
            <person name="Jhangiani S.N."/>
            <person name="Joshi V."/>
            <person name="Khan Z.M."/>
            <person name="Jackson L."/>
            <person name="Kovar C."/>
            <person name="Kowis A."/>
            <person name="Lee S."/>
            <person name="Lewis L.R."/>
            <person name="Margolis J."/>
            <person name="Morgan M."/>
            <person name="Nazareth L.V."/>
            <person name="Nguyen N."/>
            <person name="Okwuonu G."/>
            <person name="Parker D."/>
            <person name="Richards S."/>
            <person name="Ruiz S.J."/>
            <person name="Santibanez J."/>
            <person name="Savard J."/>
            <person name="Scherer S.E."/>
            <person name="Schneider B."/>
            <person name="Sodergren E."/>
            <person name="Tautz D."/>
            <person name="Vattahil S."/>
            <person name="Villasana D."/>
            <person name="White C.S."/>
            <person name="Wright R."/>
            <person name="Park Y."/>
            <person name="Beeman R.W."/>
            <person name="Lord J."/>
            <person name="Oppert B."/>
            <person name="Lorenzen M."/>
            <person name="Brown S."/>
            <person name="Wang L."/>
            <person name="Savard J."/>
            <person name="Tautz D."/>
            <person name="Richards S."/>
            <person name="Weinstock G."/>
            <person name="Gibbs R.A."/>
            <person name="Liu Y."/>
            <person name="Worley K."/>
            <person name="Weinstock G."/>
            <person name="Elsik C.G."/>
            <person name="Reese J.T."/>
            <person name="Elhaik E."/>
            <person name="Landan G."/>
            <person name="Graur D."/>
            <person name="Arensburger P."/>
            <person name="Atkinson P."/>
            <person name="Beeman R.W."/>
            <person name="Beidler J."/>
            <person name="Brown S.J."/>
            <person name="Demuth J.P."/>
            <person name="Drury D.W."/>
            <person name="Du Y.Z."/>
            <person name="Fujiwara H."/>
            <person name="Lorenzen M."/>
            <person name="Maselli V."/>
            <person name="Osanai M."/>
            <person name="Park Y."/>
            <person name="Robertson H.M."/>
            <person name="Tu Z."/>
            <person name="Wang J.J."/>
            <person name="Wang S."/>
            <person name="Richards S."/>
            <person name="Song H."/>
            <person name="Zhang L."/>
            <person name="Sodergren E."/>
            <person name="Werner D."/>
            <person name="Stanke M."/>
            <person name="Morgenstern B."/>
            <person name="Solovyev V."/>
            <person name="Kosarev P."/>
            <person name="Brown G."/>
            <person name="Chen H.C."/>
            <person name="Ermolaeva O."/>
            <person name="Hlavina W."/>
            <person name="Kapustin Y."/>
            <person name="Kiryutin B."/>
            <person name="Kitts P."/>
            <person name="Maglott D."/>
            <person name="Pruitt K."/>
            <person name="Sapojnikov V."/>
            <person name="Souvorov A."/>
            <person name="Mackey A.J."/>
            <person name="Waterhouse R.M."/>
            <person name="Wyder S."/>
            <person name="Zdobnov E.M."/>
            <person name="Zdobnov E.M."/>
            <person name="Wyder S."/>
            <person name="Kriventseva E.V."/>
            <person name="Kadowaki T."/>
            <person name="Bork P."/>
            <person name="Aranda M."/>
            <person name="Bao R."/>
            <person name="Beermann A."/>
            <person name="Berns N."/>
            <person name="Bolognesi R."/>
            <person name="Bonneton F."/>
            <person name="Bopp D."/>
            <person name="Brown S.J."/>
            <person name="Bucher G."/>
            <person name="Butts T."/>
            <person name="Chaumot A."/>
            <person name="Denell R.E."/>
            <person name="Ferrier D.E."/>
            <person name="Friedrich M."/>
            <person name="Gordon C.M."/>
            <person name="Jindra M."/>
            <person name="Klingler M."/>
            <person name="Lan Q."/>
            <person name="Lattorff H.M."/>
            <person name="Laudet V."/>
            <person name="von Levetsow C."/>
            <person name="Liu Z."/>
            <person name="Lutz R."/>
            <person name="Lynch J.A."/>
            <person name="da Fonseca R.N."/>
            <person name="Posnien N."/>
            <person name="Reuter R."/>
            <person name="Roth S."/>
            <person name="Savard J."/>
            <person name="Schinko J.B."/>
            <person name="Schmitt C."/>
            <person name="Schoppmeier M."/>
            <person name="Schroder R."/>
            <person name="Shippy T.D."/>
            <person name="Simonnet F."/>
            <person name="Marques-Souza H."/>
            <person name="Tautz D."/>
            <person name="Tomoyasu Y."/>
            <person name="Trauner J."/>
            <person name="Van der Zee M."/>
            <person name="Vervoort M."/>
            <person name="Wittkopp N."/>
            <person name="Wimmer E.A."/>
            <person name="Yang X."/>
            <person name="Jones A.K."/>
            <person name="Sattelle D.B."/>
            <person name="Ebert P.R."/>
            <person name="Nelson D."/>
            <person name="Scott J.G."/>
            <person name="Beeman R.W."/>
            <person name="Muthukrishnan S."/>
            <person name="Kramer K.J."/>
            <person name="Arakane Y."/>
            <person name="Beeman R.W."/>
            <person name="Zhu Q."/>
            <person name="Hogenkamp D."/>
            <person name="Dixit R."/>
            <person name="Oppert B."/>
            <person name="Jiang H."/>
            <person name="Zou Z."/>
            <person name="Marshall J."/>
            <person name="Elpidina E."/>
            <person name="Vinokurov K."/>
            <person name="Oppert C."/>
            <person name="Zou Z."/>
            <person name="Evans J."/>
            <person name="Lu Z."/>
            <person name="Zhao P."/>
            <person name="Sumathipala N."/>
            <person name="Altincicek B."/>
            <person name="Vilcinskas A."/>
            <person name="Williams M."/>
            <person name="Hultmark D."/>
            <person name="Hetru C."/>
            <person name="Jiang H."/>
            <person name="Grimmelikhuijzen C.J."/>
            <person name="Hauser F."/>
            <person name="Cazzamali G."/>
            <person name="Williamson M."/>
            <person name="Park Y."/>
            <person name="Li B."/>
            <person name="Tanaka Y."/>
            <person name="Predel R."/>
            <person name="Neupert S."/>
            <person name="Schachtner J."/>
            <person name="Verleyen P."/>
            <person name="Raible F."/>
            <person name="Bork P."/>
            <person name="Friedrich M."/>
            <person name="Walden K.K."/>
            <person name="Robertson H.M."/>
            <person name="Angeli S."/>
            <person name="Foret S."/>
            <person name="Bucher G."/>
            <person name="Schuetz S."/>
            <person name="Maleszka R."/>
            <person name="Wimmer E.A."/>
            <person name="Beeman R.W."/>
            <person name="Lorenzen M."/>
            <person name="Tomoyasu Y."/>
            <person name="Miller S.C."/>
            <person name="Grossmann D."/>
            <person name="Bucher G."/>
        </authorList>
    </citation>
    <scope>NUCLEOTIDE SEQUENCE [LARGE SCALE GENOMIC DNA]</scope>
    <source>
        <strain evidence="9 10">Georgia GA2</strain>
    </source>
</reference>
<evidence type="ECO:0000256" key="5">
    <source>
        <dbReference type="ARBA" id="ARBA00022989"/>
    </source>
</evidence>
<organism evidence="9 10">
    <name type="scientific">Tribolium castaneum</name>
    <name type="common">Red flour beetle</name>
    <dbReference type="NCBI Taxonomy" id="7070"/>
    <lineage>
        <taxon>Eukaryota</taxon>
        <taxon>Metazoa</taxon>
        <taxon>Ecdysozoa</taxon>
        <taxon>Arthropoda</taxon>
        <taxon>Hexapoda</taxon>
        <taxon>Insecta</taxon>
        <taxon>Pterygota</taxon>
        <taxon>Neoptera</taxon>
        <taxon>Endopterygota</taxon>
        <taxon>Coleoptera</taxon>
        <taxon>Polyphaga</taxon>
        <taxon>Cucujiformia</taxon>
        <taxon>Tenebrionidae</taxon>
        <taxon>Tenebrionidae incertae sedis</taxon>
        <taxon>Tribolium</taxon>
    </lineage>
</organism>
<dbReference type="eggNOG" id="ENOG502SDDE">
    <property type="taxonomic scope" value="Eukaryota"/>
</dbReference>
<evidence type="ECO:0000256" key="4">
    <source>
        <dbReference type="ARBA" id="ARBA00022729"/>
    </source>
</evidence>
<evidence type="ECO:0000256" key="1">
    <source>
        <dbReference type="ARBA" id="ARBA00004589"/>
    </source>
</evidence>
<dbReference type="Proteomes" id="UP000007266">
    <property type="component" value="Linkage group 8"/>
</dbReference>
<dbReference type="GO" id="GO:0030431">
    <property type="term" value="P:sleep"/>
    <property type="evidence" value="ECO:0007669"/>
    <property type="project" value="InterPro"/>
</dbReference>
<dbReference type="PANTHER" id="PTHR33562">
    <property type="entry name" value="ATILLA, ISOFORM B-RELATED-RELATED"/>
    <property type="match status" value="1"/>
</dbReference>
<gene>
    <name evidence="9" type="primary">AUGUSTUS-3.0.2_05632</name>
    <name evidence="9" type="ORF">TcasGA2_TC005632</name>
</gene>
<evidence type="ECO:0000256" key="6">
    <source>
        <dbReference type="ARBA" id="ARBA00023136"/>
    </source>
</evidence>
<name>A0A139WDI4_TRICA</name>
<dbReference type="InParanoid" id="A0A139WDI4"/>
<dbReference type="InterPro" id="IPR031424">
    <property type="entry name" value="QVR-like"/>
</dbReference>
<evidence type="ECO:0000256" key="8">
    <source>
        <dbReference type="ARBA" id="ARBA00023288"/>
    </source>
</evidence>
<comment type="subcellular location">
    <subcellularLocation>
        <location evidence="1">Membrane</location>
        <topology evidence="1">Lipid-anchor</topology>
        <topology evidence="1">GPI-anchor</topology>
    </subcellularLocation>
</comment>
<keyword evidence="8" id="KW-0449">Lipoprotein</keyword>
<dbReference type="CDD" id="cd00117">
    <property type="entry name" value="TFP"/>
    <property type="match status" value="1"/>
</dbReference>
<dbReference type="GO" id="GO:0098552">
    <property type="term" value="C:side of membrane"/>
    <property type="evidence" value="ECO:0007669"/>
    <property type="project" value="UniProtKB-KW"/>
</dbReference>
<evidence type="ECO:0000256" key="3">
    <source>
        <dbReference type="ARBA" id="ARBA00022692"/>
    </source>
</evidence>
<keyword evidence="2" id="KW-0336">GPI-anchor</keyword>
<dbReference type="EMBL" id="KQ971361">
    <property type="protein sequence ID" value="KYB25915.1"/>
    <property type="molecule type" value="Genomic_DNA"/>
</dbReference>
<keyword evidence="3" id="KW-0812">Transmembrane</keyword>
<dbReference type="PANTHER" id="PTHR33562:SF23">
    <property type="entry name" value="PROTEIN QUIVER"/>
    <property type="match status" value="1"/>
</dbReference>
<evidence type="ECO:0000313" key="10">
    <source>
        <dbReference type="Proteomes" id="UP000007266"/>
    </source>
</evidence>
<evidence type="ECO:0000256" key="2">
    <source>
        <dbReference type="ARBA" id="ARBA00022622"/>
    </source>
</evidence>
<dbReference type="AlphaFoldDB" id="A0A139WDI4"/>
<evidence type="ECO:0000256" key="7">
    <source>
        <dbReference type="ARBA" id="ARBA00023180"/>
    </source>
</evidence>
<keyword evidence="6" id="KW-0472">Membrane</keyword>
<dbReference type="InterPro" id="IPR050975">
    <property type="entry name" value="Sleep_regulator"/>
</dbReference>
<dbReference type="Pfam" id="PF17064">
    <property type="entry name" value="QVR"/>
    <property type="match status" value="1"/>
</dbReference>
<reference evidence="9 10" key="2">
    <citation type="journal article" date="2010" name="Nucleic Acids Res.">
        <title>BeetleBase in 2010: revisions to provide comprehensive genomic information for Tribolium castaneum.</title>
        <authorList>
            <person name="Kim H.S."/>
            <person name="Murphy T."/>
            <person name="Xia J."/>
            <person name="Caragea D."/>
            <person name="Park Y."/>
            <person name="Beeman R.W."/>
            <person name="Lorenzen M.D."/>
            <person name="Butcher S."/>
            <person name="Manak J.R."/>
            <person name="Brown S.J."/>
        </authorList>
    </citation>
    <scope>GENOME REANNOTATION</scope>
    <source>
        <strain evidence="9 10">Georgia GA2</strain>
    </source>
</reference>
<keyword evidence="4" id="KW-0732">Signal</keyword>
<sequence length="227" mass="25062">MATLIKKVATVFGRVVNPEINQDPFDVTVDDAFICPLIDTLRDGQIGQEISGKANPSLFIREWSLLRPVCVSEEQVKSDETSSNTIMTPANSISYVTFLLLAVFTCAQTVNGIKCFQCNSFEHPACANLTANDTNSPFFHKCQPRDNHEMFCRKTVQTVLDTPQFTRITRSCGWFIYKTNKSLCQVTDTDFKLETSCQCFTDGCNAGTVLTPVFGTVALLLGGSLLS</sequence>